<dbReference type="AlphaFoldDB" id="A0A7J8PMK8"/>
<comment type="caution">
    <text evidence="2">The sequence shown here is derived from an EMBL/GenBank/DDBJ whole genome shotgun (WGS) entry which is preliminary data.</text>
</comment>
<dbReference type="Proteomes" id="UP000593578">
    <property type="component" value="Unassembled WGS sequence"/>
</dbReference>
<name>A0A7J8PMK8_GOSRA</name>
<feature type="transmembrane region" description="Helical" evidence="1">
    <location>
        <begin position="20"/>
        <end position="38"/>
    </location>
</feature>
<dbReference type="EMBL" id="JABEZZ010000007">
    <property type="protein sequence ID" value="MBA0590519.1"/>
    <property type="molecule type" value="Genomic_DNA"/>
</dbReference>
<sequence>MNSRLVLSWGSGSSLTHPRWINVCPILCLLLASTMLLTRTTTTSFPSLFQLHRTVIVFPPL</sequence>
<protein>
    <submittedName>
        <fullName evidence="2">Uncharacterized protein</fullName>
    </submittedName>
</protein>
<keyword evidence="1" id="KW-0812">Transmembrane</keyword>
<proteinExistence type="predicted"/>
<evidence type="ECO:0000313" key="3">
    <source>
        <dbReference type="Proteomes" id="UP000593578"/>
    </source>
</evidence>
<gene>
    <name evidence="2" type="ORF">Gorai_019223</name>
</gene>
<evidence type="ECO:0000313" key="2">
    <source>
        <dbReference type="EMBL" id="MBA0590519.1"/>
    </source>
</evidence>
<keyword evidence="1" id="KW-0472">Membrane</keyword>
<evidence type="ECO:0000256" key="1">
    <source>
        <dbReference type="SAM" id="Phobius"/>
    </source>
</evidence>
<organism evidence="2 3">
    <name type="scientific">Gossypium raimondii</name>
    <name type="common">Peruvian cotton</name>
    <name type="synonym">Gossypium klotzschianum subsp. raimondii</name>
    <dbReference type="NCBI Taxonomy" id="29730"/>
    <lineage>
        <taxon>Eukaryota</taxon>
        <taxon>Viridiplantae</taxon>
        <taxon>Streptophyta</taxon>
        <taxon>Embryophyta</taxon>
        <taxon>Tracheophyta</taxon>
        <taxon>Spermatophyta</taxon>
        <taxon>Magnoliopsida</taxon>
        <taxon>eudicotyledons</taxon>
        <taxon>Gunneridae</taxon>
        <taxon>Pentapetalae</taxon>
        <taxon>rosids</taxon>
        <taxon>malvids</taxon>
        <taxon>Malvales</taxon>
        <taxon>Malvaceae</taxon>
        <taxon>Malvoideae</taxon>
        <taxon>Gossypium</taxon>
    </lineage>
</organism>
<keyword evidence="1" id="KW-1133">Transmembrane helix</keyword>
<accession>A0A7J8PMK8</accession>
<reference evidence="2 3" key="1">
    <citation type="journal article" date="2019" name="Genome Biol. Evol.">
        <title>Insights into the evolution of the New World diploid cottons (Gossypium, subgenus Houzingenia) based on genome sequencing.</title>
        <authorList>
            <person name="Grover C.E."/>
            <person name="Arick M.A. 2nd"/>
            <person name="Thrash A."/>
            <person name="Conover J.L."/>
            <person name="Sanders W.S."/>
            <person name="Peterson D.G."/>
            <person name="Frelichowski J.E."/>
            <person name="Scheffler J.A."/>
            <person name="Scheffler B.E."/>
            <person name="Wendel J.F."/>
        </authorList>
    </citation>
    <scope>NUCLEOTIDE SEQUENCE [LARGE SCALE GENOMIC DNA]</scope>
    <source>
        <strain evidence="2">8</strain>
        <tissue evidence="2">Leaf</tissue>
    </source>
</reference>